<dbReference type="OrthoDB" id="2544694at2759"/>
<keyword evidence="2" id="KW-1185">Reference proteome</keyword>
<dbReference type="Pfam" id="PF11578">
    <property type="entry name" value="DUF3237"/>
    <property type="match status" value="1"/>
</dbReference>
<accession>A0A8K0PKG1</accession>
<sequence>MLLWFFRTSVPGDECSSLSPNTRFPTHPRDLSIRHASATYPSFWAKHCNVRSDGVVHVYAKYSTHTEDGTIISVTNEGYGRSSQEEMKGVFASDYNGAPDASSEWYTKTWPRFDVEAGKHEWLGKSCFLGELLRPDRPGHVKIEVYEIL</sequence>
<evidence type="ECO:0000313" key="1">
    <source>
        <dbReference type="EMBL" id="KAG8630583.1"/>
    </source>
</evidence>
<dbReference type="EMBL" id="JAESVG020000002">
    <property type="protein sequence ID" value="KAG8630583.1"/>
    <property type="molecule type" value="Genomic_DNA"/>
</dbReference>
<organism evidence="1 2">
    <name type="scientific">Elsinoe batatas</name>
    <dbReference type="NCBI Taxonomy" id="2601811"/>
    <lineage>
        <taxon>Eukaryota</taxon>
        <taxon>Fungi</taxon>
        <taxon>Dikarya</taxon>
        <taxon>Ascomycota</taxon>
        <taxon>Pezizomycotina</taxon>
        <taxon>Dothideomycetes</taxon>
        <taxon>Dothideomycetidae</taxon>
        <taxon>Myriangiales</taxon>
        <taxon>Elsinoaceae</taxon>
        <taxon>Elsinoe</taxon>
    </lineage>
</organism>
<dbReference type="Gene3D" id="2.40.160.20">
    <property type="match status" value="1"/>
</dbReference>
<gene>
    <name evidence="1" type="ORF">KVT40_002202</name>
</gene>
<dbReference type="Proteomes" id="UP000809789">
    <property type="component" value="Unassembled WGS sequence"/>
</dbReference>
<proteinExistence type="predicted"/>
<evidence type="ECO:0000313" key="2">
    <source>
        <dbReference type="Proteomes" id="UP000809789"/>
    </source>
</evidence>
<name>A0A8K0PKG1_9PEZI</name>
<reference evidence="1" key="1">
    <citation type="submission" date="2021-07" db="EMBL/GenBank/DDBJ databases">
        <title>Elsinoe batatas strain:CRI-CJ2 Genome sequencing and assembly.</title>
        <authorList>
            <person name="Huang L."/>
        </authorList>
    </citation>
    <scope>NUCLEOTIDE SEQUENCE</scope>
    <source>
        <strain evidence="1">CRI-CJ2</strain>
    </source>
</reference>
<dbReference type="AlphaFoldDB" id="A0A8K0PKG1"/>
<comment type="caution">
    <text evidence="1">The sequence shown here is derived from an EMBL/GenBank/DDBJ whole genome shotgun (WGS) entry which is preliminary data.</text>
</comment>
<protein>
    <submittedName>
        <fullName evidence="1">Uncharacterized protein</fullName>
    </submittedName>
</protein>